<dbReference type="EMBL" id="CTEF01000001">
    <property type="protein sequence ID" value="CQD07637.1"/>
    <property type="molecule type" value="Genomic_DNA"/>
</dbReference>
<dbReference type="PROSITE" id="PS50977">
    <property type="entry name" value="HTH_TETR_2"/>
    <property type="match status" value="1"/>
</dbReference>
<reference evidence="4 6" key="1">
    <citation type="submission" date="2015-03" db="EMBL/GenBank/DDBJ databases">
        <authorList>
            <person name="Murphy D."/>
        </authorList>
    </citation>
    <scope>NUCLEOTIDE SEQUENCE [LARGE SCALE GENOMIC DNA]</scope>
    <source>
        <strain evidence="4 6">D16</strain>
    </source>
</reference>
<evidence type="ECO:0000256" key="2">
    <source>
        <dbReference type="PROSITE-ProRule" id="PRU00335"/>
    </source>
</evidence>
<dbReference type="PANTHER" id="PTHR30055:SF226">
    <property type="entry name" value="HTH-TYPE TRANSCRIPTIONAL REGULATOR PKSA"/>
    <property type="match status" value="1"/>
</dbReference>
<dbReference type="Proteomes" id="UP000182227">
    <property type="component" value="Unassembled WGS sequence"/>
</dbReference>
<dbReference type="Gene3D" id="1.10.357.10">
    <property type="entry name" value="Tetracycline Repressor, domain 2"/>
    <property type="match status" value="1"/>
</dbReference>
<feature type="DNA-binding region" description="H-T-H motif" evidence="2">
    <location>
        <begin position="43"/>
        <end position="62"/>
    </location>
</feature>
<feature type="domain" description="HTH tetR-type" evidence="3">
    <location>
        <begin position="20"/>
        <end position="80"/>
    </location>
</feature>
<dbReference type="InterPro" id="IPR050109">
    <property type="entry name" value="HTH-type_TetR-like_transc_reg"/>
</dbReference>
<organism evidence="4 6">
    <name type="scientific">Mycolicibacterium conceptionense</name>
    <dbReference type="NCBI Taxonomy" id="451644"/>
    <lineage>
        <taxon>Bacteria</taxon>
        <taxon>Bacillati</taxon>
        <taxon>Actinomycetota</taxon>
        <taxon>Actinomycetes</taxon>
        <taxon>Mycobacteriales</taxon>
        <taxon>Mycobacteriaceae</taxon>
        <taxon>Mycolicibacterium</taxon>
    </lineage>
</organism>
<sequence length="202" mass="21279">MTGAPTPTRWAGVPLTDRRAERRALLVDAAFRLFGDGGEAALSVRSVCRECGLNTRYFYESFADTDDLLGAVYDQVSAALAADVDAAMAGAGESVRSRTRAGIAAVLGFSSADPRRGRVLFTDARANPVLAARRTATQDLLREAVLSEGGRLNPGSDPVAAQVGAAMYTGAMAELAQQWLSGNLGDDLEAVVDYALRLVLGR</sequence>
<dbReference type="SUPFAM" id="SSF46689">
    <property type="entry name" value="Homeodomain-like"/>
    <property type="match status" value="1"/>
</dbReference>
<dbReference type="InterPro" id="IPR009057">
    <property type="entry name" value="Homeodomain-like_sf"/>
</dbReference>
<keyword evidence="1 2" id="KW-0238">DNA-binding</keyword>
<evidence type="ECO:0000313" key="7">
    <source>
        <dbReference type="Proteomes" id="UP000193811"/>
    </source>
</evidence>
<accession>A0A0U1D676</accession>
<dbReference type="Proteomes" id="UP000193811">
    <property type="component" value="Unassembled WGS sequence"/>
</dbReference>
<dbReference type="GeneID" id="44299679"/>
<dbReference type="InterPro" id="IPR036271">
    <property type="entry name" value="Tet_transcr_reg_TetR-rel_C_sf"/>
</dbReference>
<dbReference type="AlphaFoldDB" id="A0A0U1D676"/>
<dbReference type="RefSeq" id="WP_047040350.1">
    <property type="nucleotide sequence ID" value="NZ_JACKVA010000035.1"/>
</dbReference>
<dbReference type="PANTHER" id="PTHR30055">
    <property type="entry name" value="HTH-TYPE TRANSCRIPTIONAL REGULATOR RUTR"/>
    <property type="match status" value="1"/>
</dbReference>
<dbReference type="GO" id="GO:0000976">
    <property type="term" value="F:transcription cis-regulatory region binding"/>
    <property type="evidence" value="ECO:0007669"/>
    <property type="project" value="TreeGrafter"/>
</dbReference>
<proteinExistence type="predicted"/>
<dbReference type="Pfam" id="PF00440">
    <property type="entry name" value="TetR_N"/>
    <property type="match status" value="1"/>
</dbReference>
<gene>
    <name evidence="5" type="ORF">AWB98_01720</name>
    <name evidence="4" type="ORF">BN970_01462</name>
</gene>
<evidence type="ECO:0000313" key="5">
    <source>
        <dbReference type="EMBL" id="ORV21035.1"/>
    </source>
</evidence>
<dbReference type="InterPro" id="IPR001647">
    <property type="entry name" value="HTH_TetR"/>
</dbReference>
<dbReference type="SUPFAM" id="SSF48498">
    <property type="entry name" value="Tetracyclin repressor-like, C-terminal domain"/>
    <property type="match status" value="1"/>
</dbReference>
<evidence type="ECO:0000313" key="4">
    <source>
        <dbReference type="EMBL" id="CQD07637.1"/>
    </source>
</evidence>
<evidence type="ECO:0000259" key="3">
    <source>
        <dbReference type="PROSITE" id="PS50977"/>
    </source>
</evidence>
<evidence type="ECO:0000256" key="1">
    <source>
        <dbReference type="ARBA" id="ARBA00023125"/>
    </source>
</evidence>
<name>A0A0U1D676_9MYCO</name>
<protein>
    <submittedName>
        <fullName evidence="4">TetR family transcriptional regulator</fullName>
    </submittedName>
</protein>
<reference evidence="5 7" key="2">
    <citation type="submission" date="2016-01" db="EMBL/GenBank/DDBJ databases">
        <title>The new phylogeny of the genus Mycobacterium.</title>
        <authorList>
            <person name="Tarcisio F."/>
            <person name="Conor M."/>
            <person name="Antonella G."/>
            <person name="Elisabetta G."/>
            <person name="Giulia F.S."/>
            <person name="Sara T."/>
            <person name="Anna F."/>
            <person name="Clotilde B."/>
            <person name="Roberto B."/>
            <person name="Veronica D.S."/>
            <person name="Fabio R."/>
            <person name="Monica P."/>
            <person name="Olivier J."/>
            <person name="Enrico T."/>
            <person name="Nicola S."/>
        </authorList>
    </citation>
    <scope>NUCLEOTIDE SEQUENCE [LARGE SCALE GENOMIC DNA]</scope>
    <source>
        <strain evidence="5 7">CCUG 50187</strain>
    </source>
</reference>
<keyword evidence="7" id="KW-1185">Reference proteome</keyword>
<dbReference type="EMBL" id="LQOP01000034">
    <property type="protein sequence ID" value="ORV21035.1"/>
    <property type="molecule type" value="Genomic_DNA"/>
</dbReference>
<evidence type="ECO:0000313" key="6">
    <source>
        <dbReference type="Proteomes" id="UP000182227"/>
    </source>
</evidence>
<dbReference type="GO" id="GO:0003700">
    <property type="term" value="F:DNA-binding transcription factor activity"/>
    <property type="evidence" value="ECO:0007669"/>
    <property type="project" value="TreeGrafter"/>
</dbReference>